<evidence type="ECO:0000313" key="3">
    <source>
        <dbReference type="Proteomes" id="UP001599542"/>
    </source>
</evidence>
<evidence type="ECO:0000256" key="1">
    <source>
        <dbReference type="SAM" id="SignalP"/>
    </source>
</evidence>
<keyword evidence="1" id="KW-0732">Signal</keyword>
<dbReference type="InterPro" id="IPR050490">
    <property type="entry name" value="Bact_solute-bd_prot1"/>
</dbReference>
<dbReference type="InterPro" id="IPR006059">
    <property type="entry name" value="SBP"/>
</dbReference>
<dbReference type="Proteomes" id="UP001599542">
    <property type="component" value="Unassembled WGS sequence"/>
</dbReference>
<dbReference type="Gene3D" id="3.40.190.10">
    <property type="entry name" value="Periplasmic binding protein-like II"/>
    <property type="match status" value="1"/>
</dbReference>
<proteinExistence type="predicted"/>
<dbReference type="SUPFAM" id="SSF53850">
    <property type="entry name" value="Periplasmic binding protein-like II"/>
    <property type="match status" value="1"/>
</dbReference>
<organism evidence="2 3">
    <name type="scientific">Kitasatospora phosalacinea</name>
    <dbReference type="NCBI Taxonomy" id="2065"/>
    <lineage>
        <taxon>Bacteria</taxon>
        <taxon>Bacillati</taxon>
        <taxon>Actinomycetota</taxon>
        <taxon>Actinomycetes</taxon>
        <taxon>Kitasatosporales</taxon>
        <taxon>Streptomycetaceae</taxon>
        <taxon>Kitasatospora</taxon>
    </lineage>
</organism>
<feature type="chain" id="PRO_5045852116" evidence="1">
    <location>
        <begin position="25"/>
        <end position="475"/>
    </location>
</feature>
<accession>A0ABW6GCK0</accession>
<name>A0ABW6GCK0_9ACTN</name>
<dbReference type="EMBL" id="JBHYPX010000001">
    <property type="protein sequence ID" value="MFE1350461.1"/>
    <property type="molecule type" value="Genomic_DNA"/>
</dbReference>
<protein>
    <submittedName>
        <fullName evidence="2">Extracellular solute-binding protein</fullName>
    </submittedName>
</protein>
<gene>
    <name evidence="2" type="ORF">ACFW6T_00565</name>
</gene>
<evidence type="ECO:0000313" key="2">
    <source>
        <dbReference type="EMBL" id="MFE1350461.1"/>
    </source>
</evidence>
<dbReference type="PROSITE" id="PS51257">
    <property type="entry name" value="PROKAR_LIPOPROTEIN"/>
    <property type="match status" value="1"/>
</dbReference>
<sequence>MNPDRPRKAAALALTAGLLLTATACTGSTPARPDASVGVADGKPLDPDATVTVTLDCAPGSDQPAAQAKYADDLKLFKSMYPNVTIDARPYVGQCETPEQQAAQYKAHDETGAFHAYFTDRAATLASGDAQDITAYVNDETVPGFSAMLPSVRDNMTVDGKVYALPINYYTTGLVYNRDLFTRAGLDPDKPPTTWDEVQAAAKKISALGGGVTGYQDYSGGNTGGWHFTAELYSLGGKVVSDDGKKAAFDSPEGRQVLERLHDMRFTDRSIGATPITQWADAFPPLAAGKVGMFLGAPDVIKHLIEVLGADPEAYGLGPMPGATGPGPSLGGGDLYYVKKGQTPNQIKALIAWINFQYQTPDVGQFNFARARTMAAGSKDPVAISVPQPYFWSAASGQMYDITTSLKANGNLPPANYAPYVAHPATSLNEPPAAQQLYKILDTAMSAALTDPDADLAKTLTTAATQADHLLATTP</sequence>
<comment type="caution">
    <text evidence="2">The sequence shown here is derived from an EMBL/GenBank/DDBJ whole genome shotgun (WGS) entry which is preliminary data.</text>
</comment>
<keyword evidence="3" id="KW-1185">Reference proteome</keyword>
<dbReference type="RefSeq" id="WP_380323142.1">
    <property type="nucleotide sequence ID" value="NZ_JBHYPW010000019.1"/>
</dbReference>
<feature type="signal peptide" evidence="1">
    <location>
        <begin position="1"/>
        <end position="24"/>
    </location>
</feature>
<dbReference type="PANTHER" id="PTHR43649">
    <property type="entry name" value="ARABINOSE-BINDING PROTEIN-RELATED"/>
    <property type="match status" value="1"/>
</dbReference>
<reference evidence="2 3" key="1">
    <citation type="submission" date="2024-09" db="EMBL/GenBank/DDBJ databases">
        <title>The Natural Products Discovery Center: Release of the First 8490 Sequenced Strains for Exploring Actinobacteria Biosynthetic Diversity.</title>
        <authorList>
            <person name="Kalkreuter E."/>
            <person name="Kautsar S.A."/>
            <person name="Yang D."/>
            <person name="Bader C.D."/>
            <person name="Teijaro C.N."/>
            <person name="Fluegel L."/>
            <person name="Davis C.M."/>
            <person name="Simpson J.R."/>
            <person name="Lauterbach L."/>
            <person name="Steele A.D."/>
            <person name="Gui C."/>
            <person name="Meng S."/>
            <person name="Li G."/>
            <person name="Viehrig K."/>
            <person name="Ye F."/>
            <person name="Su P."/>
            <person name="Kiefer A.F."/>
            <person name="Nichols A."/>
            <person name="Cepeda A.J."/>
            <person name="Yan W."/>
            <person name="Fan B."/>
            <person name="Jiang Y."/>
            <person name="Adhikari A."/>
            <person name="Zheng C.-J."/>
            <person name="Schuster L."/>
            <person name="Cowan T.M."/>
            <person name="Smanski M.J."/>
            <person name="Chevrette M.G."/>
            <person name="De Carvalho L.P.S."/>
            <person name="Shen B."/>
        </authorList>
    </citation>
    <scope>NUCLEOTIDE SEQUENCE [LARGE SCALE GENOMIC DNA]</scope>
    <source>
        <strain evidence="2 3">NPDC058753</strain>
    </source>
</reference>
<dbReference type="PANTHER" id="PTHR43649:SF16">
    <property type="entry name" value="SUGAR-BINDING LIPOPROTEIN"/>
    <property type="match status" value="1"/>
</dbReference>
<dbReference type="Pfam" id="PF01547">
    <property type="entry name" value="SBP_bac_1"/>
    <property type="match status" value="1"/>
</dbReference>